<dbReference type="Proteomes" id="UP000005732">
    <property type="component" value="Unassembled WGS sequence"/>
</dbReference>
<evidence type="ECO:0000313" key="1">
    <source>
        <dbReference type="EMBL" id="EJC83243.1"/>
    </source>
</evidence>
<accession>J0WDG3</accession>
<name>J0WDG3_RHILT</name>
<evidence type="ECO:0000313" key="2">
    <source>
        <dbReference type="EMBL" id="EJC85164.1"/>
    </source>
</evidence>
<proteinExistence type="predicted"/>
<dbReference type="AlphaFoldDB" id="J0WDG3"/>
<dbReference type="EMBL" id="JH719393">
    <property type="protein sequence ID" value="EJC83243.1"/>
    <property type="molecule type" value="Genomic_DNA"/>
</dbReference>
<sequence length="54" mass="5715">MTDHDSFVVLGASDHIGFVVGRTLLQYDHHVIGGCSPSTSARIVQSPDTSNTTS</sequence>
<dbReference type="EMBL" id="JH719393">
    <property type="protein sequence ID" value="EJC85164.1"/>
    <property type="molecule type" value="Genomic_DNA"/>
</dbReference>
<dbReference type="HOGENOM" id="CLU_3047291_0_0_5"/>
<protein>
    <submittedName>
        <fullName evidence="1">Uncharacterized protein</fullName>
    </submittedName>
</protein>
<reference evidence="1" key="1">
    <citation type="submission" date="2012-02" db="EMBL/GenBank/DDBJ databases">
        <title>Improved High-Quality Draft Sequence of Rhizobium leguminosarum bv. trifolii WSM2297.</title>
        <authorList>
            <consortium name="US DOE Joint Genome Institute"/>
            <person name="Lucas S."/>
            <person name="Han J."/>
            <person name="Lapidus A."/>
            <person name="Cheng J.-F."/>
            <person name="Goodwin L."/>
            <person name="Pitluck S."/>
            <person name="Peters L."/>
            <person name="Ovchinnikova G."/>
            <person name="Zhang X."/>
            <person name="Detter J.C."/>
            <person name="Han C."/>
            <person name="Tapia R."/>
            <person name="Land M."/>
            <person name="Hauser L."/>
            <person name="Kyrpides N."/>
            <person name="Ivanova N."/>
            <person name="Pagani I."/>
            <person name="Brau L."/>
            <person name="Yates R."/>
            <person name="O'Hara G."/>
            <person name="Rui T."/>
            <person name="Howieson J."/>
            <person name="Reeve W."/>
            <person name="Woyke T."/>
        </authorList>
    </citation>
    <scope>NUCLEOTIDE SEQUENCE [LARGE SCALE GENOMIC DNA]</scope>
    <source>
        <strain evidence="1">WSM2297</strain>
    </source>
</reference>
<organism evidence="1">
    <name type="scientific">Rhizobium leguminosarum bv. trifolii WSM2297</name>
    <dbReference type="NCBI Taxonomy" id="754762"/>
    <lineage>
        <taxon>Bacteria</taxon>
        <taxon>Pseudomonadati</taxon>
        <taxon>Pseudomonadota</taxon>
        <taxon>Alphaproteobacteria</taxon>
        <taxon>Hyphomicrobiales</taxon>
        <taxon>Rhizobiaceae</taxon>
        <taxon>Rhizobium/Agrobacterium group</taxon>
        <taxon>Rhizobium</taxon>
    </lineage>
</organism>
<gene>
    <name evidence="1" type="ORF">Rleg4DRAFT_4987</name>
    <name evidence="2" type="ORF">Rleg4DRAFT_7035</name>
</gene>